<proteinExistence type="predicted"/>
<evidence type="ECO:0000313" key="1">
    <source>
        <dbReference type="EMBL" id="GAI24914.1"/>
    </source>
</evidence>
<reference evidence="1" key="1">
    <citation type="journal article" date="2014" name="Front. Microbiol.">
        <title>High frequency of phylogenetically diverse reductive dehalogenase-homologous genes in deep subseafloor sedimentary metagenomes.</title>
        <authorList>
            <person name="Kawai M."/>
            <person name="Futagami T."/>
            <person name="Toyoda A."/>
            <person name="Takaki Y."/>
            <person name="Nishi S."/>
            <person name="Hori S."/>
            <person name="Arai W."/>
            <person name="Tsubouchi T."/>
            <person name="Morono Y."/>
            <person name="Uchiyama I."/>
            <person name="Ito T."/>
            <person name="Fujiyama A."/>
            <person name="Inagaki F."/>
            <person name="Takami H."/>
        </authorList>
    </citation>
    <scope>NUCLEOTIDE SEQUENCE</scope>
    <source>
        <strain evidence="1">Expedition CK06-06</strain>
    </source>
</reference>
<dbReference type="AlphaFoldDB" id="X1P1X5"/>
<organism evidence="1">
    <name type="scientific">marine sediment metagenome</name>
    <dbReference type="NCBI Taxonomy" id="412755"/>
    <lineage>
        <taxon>unclassified sequences</taxon>
        <taxon>metagenomes</taxon>
        <taxon>ecological metagenomes</taxon>
    </lineage>
</organism>
<dbReference type="EMBL" id="BARV01021548">
    <property type="protein sequence ID" value="GAI24914.1"/>
    <property type="molecule type" value="Genomic_DNA"/>
</dbReference>
<protein>
    <submittedName>
        <fullName evidence="1">Uncharacterized protein</fullName>
    </submittedName>
</protein>
<accession>X1P1X5</accession>
<gene>
    <name evidence="1" type="ORF">S06H3_35678</name>
</gene>
<comment type="caution">
    <text evidence="1">The sequence shown here is derived from an EMBL/GenBank/DDBJ whole genome shotgun (WGS) entry which is preliminary data.</text>
</comment>
<sequence length="45" mass="4921">MCLEEMGLDLPREVARGQEAVLVVGEAVEVEWEEHALGLDPAETV</sequence>
<name>X1P1X5_9ZZZZ</name>
<feature type="non-terminal residue" evidence="1">
    <location>
        <position position="45"/>
    </location>
</feature>